<feature type="compositionally biased region" description="Basic and acidic residues" evidence="1">
    <location>
        <begin position="306"/>
        <end position="317"/>
    </location>
</feature>
<evidence type="ECO:0000313" key="3">
    <source>
        <dbReference type="EMBL" id="AZA13029.1"/>
    </source>
</evidence>
<evidence type="ECO:0000256" key="1">
    <source>
        <dbReference type="SAM" id="MobiDB-lite"/>
    </source>
</evidence>
<dbReference type="InterPro" id="IPR021421">
    <property type="entry name" value="DUF3071"/>
</dbReference>
<proteinExistence type="predicted"/>
<feature type="compositionally biased region" description="Low complexity" evidence="1">
    <location>
        <begin position="74"/>
        <end position="97"/>
    </location>
</feature>
<dbReference type="RefSeq" id="WP_123926606.1">
    <property type="nucleotide sequence ID" value="NZ_CP033896.1"/>
</dbReference>
<dbReference type="AlphaFoldDB" id="A0A3G6J504"/>
<dbReference type="OrthoDB" id="5180791at2"/>
<dbReference type="Proteomes" id="UP000269019">
    <property type="component" value="Chromosome"/>
</dbReference>
<protein>
    <recommendedName>
        <fullName evidence="2">DUF3071 domain-containing protein</fullName>
    </recommendedName>
</protein>
<accession>A0A3G6J504</accession>
<organism evidence="3 4">
    <name type="scientific">Corynebacterium choanae</name>
    <dbReference type="NCBI Taxonomy" id="1862358"/>
    <lineage>
        <taxon>Bacteria</taxon>
        <taxon>Bacillati</taxon>
        <taxon>Actinomycetota</taxon>
        <taxon>Actinomycetes</taxon>
        <taxon>Mycobacteriales</taxon>
        <taxon>Corynebacteriaceae</taxon>
        <taxon>Corynebacterium</taxon>
    </lineage>
</organism>
<feature type="region of interest" description="Disordered" evidence="1">
    <location>
        <begin position="303"/>
        <end position="395"/>
    </location>
</feature>
<dbReference type="NCBIfam" id="NF040712">
    <property type="entry name" value="SepH"/>
    <property type="match status" value="1"/>
</dbReference>
<feature type="region of interest" description="Disordered" evidence="1">
    <location>
        <begin position="19"/>
        <end position="51"/>
    </location>
</feature>
<feature type="compositionally biased region" description="Low complexity" evidence="1">
    <location>
        <begin position="29"/>
        <end position="38"/>
    </location>
</feature>
<gene>
    <name evidence="3" type="ORF">CCHOA_03080</name>
</gene>
<reference evidence="3 4" key="1">
    <citation type="submission" date="2018-11" db="EMBL/GenBank/DDBJ databases">
        <authorList>
            <person name="Kleinhagauer T."/>
            <person name="Glaeser S.P."/>
            <person name="Spergser J."/>
            <person name="Ruckert C."/>
            <person name="Kaempfer P."/>
            <person name="Busse H.-J."/>
        </authorList>
    </citation>
    <scope>NUCLEOTIDE SEQUENCE [LARGE SCALE GENOMIC DNA]</scope>
    <source>
        <strain evidence="3 4">200CH</strain>
    </source>
</reference>
<feature type="compositionally biased region" description="Low complexity" evidence="1">
    <location>
        <begin position="319"/>
        <end position="337"/>
    </location>
</feature>
<feature type="domain" description="DUF3071" evidence="2">
    <location>
        <begin position="49"/>
        <end position="251"/>
    </location>
</feature>
<name>A0A3G6J504_9CORY</name>
<dbReference type="EMBL" id="CP033896">
    <property type="protein sequence ID" value="AZA13029.1"/>
    <property type="molecule type" value="Genomic_DNA"/>
</dbReference>
<evidence type="ECO:0000313" key="4">
    <source>
        <dbReference type="Proteomes" id="UP000269019"/>
    </source>
</evidence>
<dbReference type="Pfam" id="PF11268">
    <property type="entry name" value="DUF3071"/>
    <property type="match status" value="1"/>
</dbReference>
<evidence type="ECO:0000259" key="2">
    <source>
        <dbReference type="Pfam" id="PF11268"/>
    </source>
</evidence>
<feature type="compositionally biased region" description="Polar residues" evidence="1">
    <location>
        <begin position="98"/>
        <end position="109"/>
    </location>
</feature>
<keyword evidence="4" id="KW-1185">Reference proteome</keyword>
<dbReference type="KEGG" id="ccho:CCHOA_03080"/>
<sequence>MVELKIIAESSTAEQLVLTPVAADDDTSHTAAAPHTSDNSGDDAPPAAPPQQFVLPITDEIRTLLAVDTAAGHPDPTAGTTDTPAATGADAASGDTSPTPNTPAHSSETAPAPAGSTPEPSNPAPAPRTGRARDPRMPLNISPREIQLRIRRGERVSDVAARAGVSPERIKAFAVPVLRQRKNQLGKAKLALPVRGDGPARLTLQEVVDTYLVGLHLTPEDGHWDAFTDVEQRWVTTVTWAGNTDEPAQWVLQDHEGATLAALPNNPLARTITEPPTTSQPISDEQAAIILGELTPQAARLMQRPTEQRQPEPHLHTPDAAATDSAAAEQTAADTPANVTELRPRNTSTKTVKGQDLLIPDTGESAGQQRRKRRAETPNWEDILLGVRPKKPPRR</sequence>
<feature type="region of interest" description="Disordered" evidence="1">
    <location>
        <begin position="70"/>
        <end position="138"/>
    </location>
</feature>
<dbReference type="InterPro" id="IPR047682">
    <property type="entry name" value="SepH-like"/>
</dbReference>